<name>A0A0B2VME1_TOXCA</name>
<dbReference type="AlphaFoldDB" id="A0A0B2VME1"/>
<evidence type="ECO:0000313" key="3">
    <source>
        <dbReference type="Proteomes" id="UP000031036"/>
    </source>
</evidence>
<keyword evidence="1" id="KW-0812">Transmembrane</keyword>
<accession>A0A0B2VME1</accession>
<dbReference type="STRING" id="6265.A0A0B2VME1"/>
<feature type="transmembrane region" description="Helical" evidence="1">
    <location>
        <begin position="51"/>
        <end position="74"/>
    </location>
</feature>
<keyword evidence="3" id="KW-1185">Reference proteome</keyword>
<dbReference type="OrthoDB" id="5783913at2759"/>
<dbReference type="Proteomes" id="UP000031036">
    <property type="component" value="Unassembled WGS sequence"/>
</dbReference>
<protein>
    <submittedName>
        <fullName evidence="2">Uncharacterized protein</fullName>
    </submittedName>
</protein>
<keyword evidence="1" id="KW-1133">Transmembrane helix</keyword>
<proteinExistence type="predicted"/>
<organism evidence="2 3">
    <name type="scientific">Toxocara canis</name>
    <name type="common">Canine roundworm</name>
    <dbReference type="NCBI Taxonomy" id="6265"/>
    <lineage>
        <taxon>Eukaryota</taxon>
        <taxon>Metazoa</taxon>
        <taxon>Ecdysozoa</taxon>
        <taxon>Nematoda</taxon>
        <taxon>Chromadorea</taxon>
        <taxon>Rhabditida</taxon>
        <taxon>Spirurina</taxon>
        <taxon>Ascaridomorpha</taxon>
        <taxon>Ascaridoidea</taxon>
        <taxon>Toxocaridae</taxon>
        <taxon>Toxocara</taxon>
    </lineage>
</organism>
<evidence type="ECO:0000256" key="1">
    <source>
        <dbReference type="SAM" id="Phobius"/>
    </source>
</evidence>
<dbReference type="EMBL" id="JPKZ01000906">
    <property type="protein sequence ID" value="KHN84666.1"/>
    <property type="molecule type" value="Genomic_DNA"/>
</dbReference>
<sequence length="96" mass="10754">MTSTSARIQLAGREPCEYVVRLINYDLIGRDAVAEARIWYHPAVPSKTDTIHILLFSVPAVALILLIIVLKVCVRLICRSRKQKITSHEKSSIAVL</sequence>
<evidence type="ECO:0000313" key="2">
    <source>
        <dbReference type="EMBL" id="KHN84666.1"/>
    </source>
</evidence>
<reference evidence="2 3" key="1">
    <citation type="submission" date="2014-11" db="EMBL/GenBank/DDBJ databases">
        <title>Genetic blueprint of the zoonotic pathogen Toxocara canis.</title>
        <authorList>
            <person name="Zhu X.-Q."/>
            <person name="Korhonen P.K."/>
            <person name="Cai H."/>
            <person name="Young N.D."/>
            <person name="Nejsum P."/>
            <person name="von Samson-Himmelstjerna G."/>
            <person name="Boag P.R."/>
            <person name="Tan P."/>
            <person name="Li Q."/>
            <person name="Min J."/>
            <person name="Yang Y."/>
            <person name="Wang X."/>
            <person name="Fang X."/>
            <person name="Hall R.S."/>
            <person name="Hofmann A."/>
            <person name="Sternberg P.W."/>
            <person name="Jex A.R."/>
            <person name="Gasser R.B."/>
        </authorList>
    </citation>
    <scope>NUCLEOTIDE SEQUENCE [LARGE SCALE GENOMIC DNA]</scope>
    <source>
        <strain evidence="2">PN_DK_2014</strain>
    </source>
</reference>
<comment type="caution">
    <text evidence="2">The sequence shown here is derived from an EMBL/GenBank/DDBJ whole genome shotgun (WGS) entry which is preliminary data.</text>
</comment>
<gene>
    <name evidence="2" type="ORF">Tcan_11401</name>
</gene>
<keyword evidence="1" id="KW-0472">Membrane</keyword>